<organism evidence="1 2">
    <name type="scientific">Friedmanniomyces simplex</name>
    <dbReference type="NCBI Taxonomy" id="329884"/>
    <lineage>
        <taxon>Eukaryota</taxon>
        <taxon>Fungi</taxon>
        <taxon>Dikarya</taxon>
        <taxon>Ascomycota</taxon>
        <taxon>Pezizomycotina</taxon>
        <taxon>Dothideomycetes</taxon>
        <taxon>Dothideomycetidae</taxon>
        <taxon>Mycosphaerellales</taxon>
        <taxon>Teratosphaeriaceae</taxon>
        <taxon>Friedmanniomyces</taxon>
    </lineage>
</organism>
<dbReference type="PANTHER" id="PTHR42085">
    <property type="entry name" value="F-BOX DOMAIN-CONTAINING PROTEIN"/>
    <property type="match status" value="1"/>
</dbReference>
<dbReference type="InterPro" id="IPR038883">
    <property type="entry name" value="AN11006-like"/>
</dbReference>
<name>A0A4U0XGE4_9PEZI</name>
<comment type="caution">
    <text evidence="1">The sequence shown here is derived from an EMBL/GenBank/DDBJ whole genome shotgun (WGS) entry which is preliminary data.</text>
</comment>
<proteinExistence type="predicted"/>
<reference evidence="1 2" key="1">
    <citation type="submission" date="2017-03" db="EMBL/GenBank/DDBJ databases">
        <title>Genomes of endolithic fungi from Antarctica.</title>
        <authorList>
            <person name="Coleine C."/>
            <person name="Masonjones S."/>
            <person name="Stajich J.E."/>
        </authorList>
    </citation>
    <scope>NUCLEOTIDE SEQUENCE [LARGE SCALE GENOMIC DNA]</scope>
    <source>
        <strain evidence="1 2">CCFEE 5184</strain>
    </source>
</reference>
<gene>
    <name evidence="1" type="ORF">B0A55_06317</name>
</gene>
<keyword evidence="2" id="KW-1185">Reference proteome</keyword>
<dbReference type="Proteomes" id="UP000309340">
    <property type="component" value="Unassembled WGS sequence"/>
</dbReference>
<dbReference type="PANTHER" id="PTHR42085:SF1">
    <property type="entry name" value="F-BOX DOMAIN-CONTAINING PROTEIN"/>
    <property type="match status" value="1"/>
</dbReference>
<evidence type="ECO:0008006" key="3">
    <source>
        <dbReference type="Google" id="ProtNLM"/>
    </source>
</evidence>
<evidence type="ECO:0000313" key="1">
    <source>
        <dbReference type="EMBL" id="TKA74568.1"/>
    </source>
</evidence>
<sequence length="294" mass="33278">MFNISFHLPLPPIRSHLTNLLHQLPLLPHLFRPATAPPPLSIAIHASPLFHLPPELRTQIYSYVLSDSSLAPLFIEGTNVRAAHTGHSFSNGEGTHTALLRTCRAVHYETQPLLLEVHELHLLLRRPEIVEDKGVYPVVCSVQHLQRLLEGDLRRLSLTCEHGSSMPQQRTSVLLLRWVCLLLRRRHGRENPLQSLTLRCTDDPRGYCYPTCKEVMDEIARERFPEMGKPAGEVFAGFGAERRRCVCAETWCSALGREEAGMVGAEEVFERVVGDLRRVGEGGGWWGWVRRLGR</sequence>
<evidence type="ECO:0000313" key="2">
    <source>
        <dbReference type="Proteomes" id="UP000309340"/>
    </source>
</evidence>
<dbReference type="AlphaFoldDB" id="A0A4U0XGE4"/>
<accession>A0A4U0XGE4</accession>
<protein>
    <recommendedName>
        <fullName evidence="3">F-box domain-containing protein</fullName>
    </recommendedName>
</protein>
<dbReference type="EMBL" id="NAJQ01000221">
    <property type="protein sequence ID" value="TKA74568.1"/>
    <property type="molecule type" value="Genomic_DNA"/>
</dbReference>
<dbReference type="OrthoDB" id="62952at2759"/>